<evidence type="ECO:0000256" key="21">
    <source>
        <dbReference type="SAM" id="MobiDB-lite"/>
    </source>
</evidence>
<keyword evidence="6" id="KW-0107">Calcium channel</keyword>
<dbReference type="Pfam" id="PF00801">
    <property type="entry name" value="PKD"/>
    <property type="match status" value="6"/>
</dbReference>
<dbReference type="PANTHER" id="PTHR46730:SF4">
    <property type="entry name" value="POLYCYSTIC KIDNEY DISEASE PROTEIN 1-LIKE 1"/>
    <property type="match status" value="1"/>
</dbReference>
<dbReference type="SMART" id="SM00308">
    <property type="entry name" value="LH2"/>
    <property type="match status" value="1"/>
</dbReference>
<evidence type="ECO:0000256" key="2">
    <source>
        <dbReference type="ARBA" id="ARBA00007200"/>
    </source>
</evidence>
<dbReference type="InterPro" id="IPR000601">
    <property type="entry name" value="PKD_dom"/>
</dbReference>
<keyword evidence="4" id="KW-1003">Cell membrane</keyword>
<feature type="compositionally biased region" description="Polar residues" evidence="21">
    <location>
        <begin position="3081"/>
        <end position="3090"/>
    </location>
</feature>
<dbReference type="InterPro" id="IPR000203">
    <property type="entry name" value="GPS"/>
</dbReference>
<feature type="compositionally biased region" description="Low complexity" evidence="21">
    <location>
        <begin position="2058"/>
        <end position="2074"/>
    </location>
</feature>
<dbReference type="InterPro" id="IPR022409">
    <property type="entry name" value="PKD/Chitinase_dom"/>
</dbReference>
<feature type="domain" description="PKD" evidence="24">
    <location>
        <begin position="1432"/>
        <end position="1482"/>
    </location>
</feature>
<comment type="caution">
    <text evidence="28">The sequence shown here is derived from an EMBL/GenBank/DDBJ whole genome shotgun (WGS) entry which is preliminary data.</text>
</comment>
<evidence type="ECO:0000256" key="8">
    <source>
        <dbReference type="ARBA" id="ARBA00022737"/>
    </source>
</evidence>
<dbReference type="CDD" id="cd00146">
    <property type="entry name" value="PKD"/>
    <property type="match status" value="4"/>
</dbReference>
<comment type="caution">
    <text evidence="20">Lacks conserved residue(s) required for the propagation of feature annotation.</text>
</comment>
<feature type="transmembrane region" description="Helical" evidence="22">
    <location>
        <begin position="3489"/>
        <end position="3510"/>
    </location>
</feature>
<dbReference type="EMBL" id="JANPWB010000003">
    <property type="protein sequence ID" value="KAJ1200136.1"/>
    <property type="molecule type" value="Genomic_DNA"/>
</dbReference>
<feature type="domain" description="PKD" evidence="24">
    <location>
        <begin position="1509"/>
        <end position="1563"/>
    </location>
</feature>
<reference evidence="28" key="1">
    <citation type="journal article" date="2022" name="bioRxiv">
        <title>Sequencing and chromosome-scale assembly of the giantPleurodeles waltlgenome.</title>
        <authorList>
            <person name="Brown T."/>
            <person name="Elewa A."/>
            <person name="Iarovenko S."/>
            <person name="Subramanian E."/>
            <person name="Araus A.J."/>
            <person name="Petzold A."/>
            <person name="Susuki M."/>
            <person name="Suzuki K.-i.T."/>
            <person name="Hayashi T."/>
            <person name="Toyoda A."/>
            <person name="Oliveira C."/>
            <person name="Osipova E."/>
            <person name="Leigh N.D."/>
            <person name="Simon A."/>
            <person name="Yun M.H."/>
        </authorList>
    </citation>
    <scope>NUCLEOTIDE SEQUENCE</scope>
    <source>
        <strain evidence="28">20211129_DDA</strain>
        <tissue evidence="28">Liver</tissue>
    </source>
</reference>
<feature type="transmembrane region" description="Helical" evidence="22">
    <location>
        <begin position="3139"/>
        <end position="3163"/>
    </location>
</feature>
<feature type="transmembrane region" description="Helical" evidence="22">
    <location>
        <begin position="2723"/>
        <end position="2750"/>
    </location>
</feature>
<feature type="domain" description="PKD" evidence="24">
    <location>
        <begin position="1247"/>
        <end position="1298"/>
    </location>
</feature>
<dbReference type="GO" id="GO:0060170">
    <property type="term" value="C:ciliary membrane"/>
    <property type="evidence" value="ECO:0007669"/>
    <property type="project" value="UniProtKB-SubCell"/>
</dbReference>
<dbReference type="PROSITE" id="PS50095">
    <property type="entry name" value="PLAT"/>
    <property type="match status" value="1"/>
</dbReference>
<dbReference type="PROSITE" id="PS50093">
    <property type="entry name" value="PKD"/>
    <property type="match status" value="5"/>
</dbReference>
<dbReference type="PROSITE" id="PS50221">
    <property type="entry name" value="GAIN_B"/>
    <property type="match status" value="1"/>
</dbReference>
<dbReference type="SMART" id="SM00089">
    <property type="entry name" value="PKD"/>
    <property type="match status" value="10"/>
</dbReference>
<evidence type="ECO:0000256" key="9">
    <source>
        <dbReference type="ARBA" id="ARBA00022837"/>
    </source>
</evidence>
<evidence type="ECO:0000256" key="15">
    <source>
        <dbReference type="ARBA" id="ARBA00023180"/>
    </source>
</evidence>
<dbReference type="PRINTS" id="PR01433">
    <property type="entry name" value="POLYCYSTIN2"/>
</dbReference>
<evidence type="ECO:0000256" key="23">
    <source>
        <dbReference type="SAM" id="SignalP"/>
    </source>
</evidence>
<protein>
    <recommendedName>
        <fullName evidence="18">Polycystin-1-like protein 1</fullName>
    </recommendedName>
</protein>
<dbReference type="SUPFAM" id="SSF49723">
    <property type="entry name" value="Lipase/lipooxygenase domain (PLAT/LH2 domain)"/>
    <property type="match status" value="1"/>
</dbReference>
<feature type="disulfide bond" evidence="19">
    <location>
        <begin position="3393"/>
        <end position="3406"/>
    </location>
</feature>
<evidence type="ECO:0000256" key="6">
    <source>
        <dbReference type="ARBA" id="ARBA00022673"/>
    </source>
</evidence>
<evidence type="ECO:0000256" key="12">
    <source>
        <dbReference type="ARBA" id="ARBA00023069"/>
    </source>
</evidence>
<keyword evidence="5" id="KW-0109">Calcium transport</keyword>
<dbReference type="Pfam" id="PF01825">
    <property type="entry name" value="GPS"/>
    <property type="match status" value="1"/>
</dbReference>
<feature type="compositionally biased region" description="Basic and acidic residues" evidence="21">
    <location>
        <begin position="3071"/>
        <end position="3080"/>
    </location>
</feature>
<evidence type="ECO:0000256" key="16">
    <source>
        <dbReference type="ARBA" id="ARBA00023273"/>
    </source>
</evidence>
<keyword evidence="29" id="KW-1185">Reference proteome</keyword>
<feature type="transmembrane region" description="Helical" evidence="22">
    <location>
        <begin position="3646"/>
        <end position="3668"/>
    </location>
</feature>
<dbReference type="Proteomes" id="UP001066276">
    <property type="component" value="Chromosome 2_1"/>
</dbReference>
<feature type="region of interest" description="Disordered" evidence="21">
    <location>
        <begin position="2049"/>
        <end position="2082"/>
    </location>
</feature>
<keyword evidence="10 22" id="KW-1133">Transmembrane helix</keyword>
<feature type="domain" description="PKD" evidence="24">
    <location>
        <begin position="614"/>
        <end position="675"/>
    </location>
</feature>
<dbReference type="Pfam" id="PF01477">
    <property type="entry name" value="PLAT"/>
    <property type="match status" value="1"/>
</dbReference>
<feature type="region of interest" description="Disordered" evidence="21">
    <location>
        <begin position="3847"/>
        <end position="3888"/>
    </location>
</feature>
<keyword evidence="15" id="KW-0325">Glycoprotein</keyword>
<evidence type="ECO:0000256" key="14">
    <source>
        <dbReference type="ARBA" id="ARBA00023157"/>
    </source>
</evidence>
<evidence type="ECO:0000256" key="18">
    <source>
        <dbReference type="ARBA" id="ARBA00073797"/>
    </source>
</evidence>
<dbReference type="InterPro" id="IPR046338">
    <property type="entry name" value="GAIN_dom_sf"/>
</dbReference>
<evidence type="ECO:0000256" key="17">
    <source>
        <dbReference type="ARBA" id="ARBA00023303"/>
    </source>
</evidence>
<feature type="domain" description="GAIN-B" evidence="26">
    <location>
        <begin position="2567"/>
        <end position="2714"/>
    </location>
</feature>
<keyword evidence="9" id="KW-0106">Calcium</keyword>
<feature type="region of interest" description="Disordered" evidence="21">
    <location>
        <begin position="1975"/>
        <end position="2016"/>
    </location>
</feature>
<evidence type="ECO:0000259" key="27">
    <source>
        <dbReference type="PROSITE" id="PS51111"/>
    </source>
</evidence>
<evidence type="ECO:0000256" key="4">
    <source>
        <dbReference type="ARBA" id="ARBA00022475"/>
    </source>
</evidence>
<evidence type="ECO:0000256" key="13">
    <source>
        <dbReference type="ARBA" id="ARBA00023136"/>
    </source>
</evidence>
<feature type="compositionally biased region" description="Polar residues" evidence="21">
    <location>
        <begin position="1987"/>
        <end position="2016"/>
    </location>
</feature>
<dbReference type="Pfam" id="PF02010">
    <property type="entry name" value="REJ"/>
    <property type="match status" value="2"/>
</dbReference>
<dbReference type="InterPro" id="IPR002859">
    <property type="entry name" value="PKD/REJ-like"/>
</dbReference>
<dbReference type="Gene3D" id="2.60.40.10">
    <property type="entry name" value="Immunoglobulins"/>
    <property type="match status" value="6"/>
</dbReference>
<dbReference type="Gene3D" id="2.60.60.20">
    <property type="entry name" value="PLAT/LH2 domain"/>
    <property type="match status" value="1"/>
</dbReference>
<evidence type="ECO:0000256" key="3">
    <source>
        <dbReference type="ARBA" id="ARBA00022448"/>
    </source>
</evidence>
<feature type="transmembrane region" description="Helical" evidence="22">
    <location>
        <begin position="3286"/>
        <end position="3305"/>
    </location>
</feature>
<feature type="domain" description="PLAT" evidence="25">
    <location>
        <begin position="2775"/>
        <end position="2892"/>
    </location>
</feature>
<dbReference type="InterPro" id="IPR003915">
    <property type="entry name" value="PKD_2"/>
</dbReference>
<feature type="transmembrane region" description="Helical" evidence="22">
    <location>
        <begin position="3169"/>
        <end position="3200"/>
    </location>
</feature>
<accession>A0AAV7VGV2</accession>
<organism evidence="28 29">
    <name type="scientific">Pleurodeles waltl</name>
    <name type="common">Iberian ribbed newt</name>
    <dbReference type="NCBI Taxonomy" id="8319"/>
    <lineage>
        <taxon>Eukaryota</taxon>
        <taxon>Metazoa</taxon>
        <taxon>Chordata</taxon>
        <taxon>Craniata</taxon>
        <taxon>Vertebrata</taxon>
        <taxon>Euteleostomi</taxon>
        <taxon>Amphibia</taxon>
        <taxon>Batrachia</taxon>
        <taxon>Caudata</taxon>
        <taxon>Salamandroidea</taxon>
        <taxon>Salamandridae</taxon>
        <taxon>Pleurodelinae</taxon>
        <taxon>Pleurodeles</taxon>
    </lineage>
</organism>
<proteinExistence type="inferred from homology"/>
<keyword evidence="11" id="KW-0406">Ion transport</keyword>
<dbReference type="InterPro" id="IPR013783">
    <property type="entry name" value="Ig-like_fold"/>
</dbReference>
<comment type="similarity">
    <text evidence="2">Belongs to the polycystin family.</text>
</comment>
<dbReference type="InterPro" id="IPR035986">
    <property type="entry name" value="PKD_dom_sf"/>
</dbReference>
<evidence type="ECO:0000313" key="28">
    <source>
        <dbReference type="EMBL" id="KAJ1200136.1"/>
    </source>
</evidence>
<evidence type="ECO:0000256" key="20">
    <source>
        <dbReference type="PROSITE-ProRule" id="PRU00152"/>
    </source>
</evidence>
<keyword evidence="3" id="KW-0813">Transport</keyword>
<feature type="transmembrane region" description="Helical" evidence="22">
    <location>
        <begin position="3564"/>
        <end position="3582"/>
    </location>
</feature>
<dbReference type="InterPro" id="IPR046791">
    <property type="entry name" value="Polycystin_dom"/>
</dbReference>
<keyword evidence="13 22" id="KW-0472">Membrane</keyword>
<feature type="transmembrane region" description="Helical" evidence="22">
    <location>
        <begin position="3718"/>
        <end position="3740"/>
    </location>
</feature>
<dbReference type="SMART" id="SM00303">
    <property type="entry name" value="GPS"/>
    <property type="match status" value="1"/>
</dbReference>
<keyword evidence="17" id="KW-0407">Ion channel</keyword>
<keyword evidence="12" id="KW-0969">Cilium</keyword>
<comment type="subcellular location">
    <subcellularLocation>
        <location evidence="1">Cell projection</location>
        <location evidence="1">Cilium membrane</location>
        <topology evidence="1">Multi-pass membrane protein</topology>
    </subcellularLocation>
</comment>
<dbReference type="GO" id="GO:0005509">
    <property type="term" value="F:calcium ion binding"/>
    <property type="evidence" value="ECO:0007669"/>
    <property type="project" value="InterPro"/>
</dbReference>
<dbReference type="Pfam" id="PF20519">
    <property type="entry name" value="Polycystin_dom"/>
    <property type="match status" value="1"/>
</dbReference>
<evidence type="ECO:0000256" key="22">
    <source>
        <dbReference type="SAM" id="Phobius"/>
    </source>
</evidence>
<keyword evidence="23" id="KW-0732">Signal</keyword>
<dbReference type="FunFam" id="2.60.60.20:FF:000017">
    <property type="entry name" value="Polycystin 1 like 1, transient receptor potential channel interacting"/>
    <property type="match status" value="1"/>
</dbReference>
<dbReference type="PROSITE" id="PS51111">
    <property type="entry name" value="REJ"/>
    <property type="match status" value="1"/>
</dbReference>
<dbReference type="Gene3D" id="2.60.220.50">
    <property type="match status" value="1"/>
</dbReference>
<evidence type="ECO:0000313" key="29">
    <source>
        <dbReference type="Proteomes" id="UP001066276"/>
    </source>
</evidence>
<feature type="transmembrane region" description="Helical" evidence="22">
    <location>
        <begin position="2936"/>
        <end position="2955"/>
    </location>
</feature>
<evidence type="ECO:0000256" key="19">
    <source>
        <dbReference type="PIRSR" id="PIRSR603915-2"/>
    </source>
</evidence>
<dbReference type="SUPFAM" id="SSF49299">
    <property type="entry name" value="PKD domain"/>
    <property type="match status" value="7"/>
</dbReference>
<evidence type="ECO:0000256" key="5">
    <source>
        <dbReference type="ARBA" id="ARBA00022568"/>
    </source>
</evidence>
<keyword evidence="16" id="KW-0966">Cell projection</keyword>
<name>A0AAV7VGV2_PLEWA</name>
<keyword evidence="8" id="KW-0677">Repeat</keyword>
<feature type="transmembrane region" description="Helical" evidence="22">
    <location>
        <begin position="2975"/>
        <end position="2996"/>
    </location>
</feature>
<feature type="compositionally biased region" description="Acidic residues" evidence="21">
    <location>
        <begin position="3864"/>
        <end position="3873"/>
    </location>
</feature>
<evidence type="ECO:0000256" key="7">
    <source>
        <dbReference type="ARBA" id="ARBA00022692"/>
    </source>
</evidence>
<dbReference type="PANTHER" id="PTHR46730">
    <property type="entry name" value="POLYCYSTIN-1"/>
    <property type="match status" value="1"/>
</dbReference>
<sequence length="4157" mass="462979">MGCLWRGVLVLLSWTFRPFPWYTHGLSNGVDWYMGCYSVDLLEESDFGYRSSSGHAVDLSSCSKFCLQKGCGGTFLRNEVDCFCVNTTKMYLFNESLYDIIPSNASLLGSEDPQSPINTPISQSRDCQERCTGPVCLPYGNGVSSLAVFSSDGPYIYNVRVSPMASVVQAGTNFTMDVSGCLASSFEKTLGIQSLTFENFTKIQLIVQWTTENLVRYTTDVQRNGCYTVSLNWMYSTPGRYVILVHVANLISEGELLQSMEVLTPAPGSLEVKVERTAEQTPSCLPFETDATVSLERVFMGIEYSFIASVSTGLQLDFNWFFSDDNVTYHTRTRSLLPGGLFSSTNHTFTREGLYQIGVNVSNPYNWVHRTLHVAVVQKILSNLTITSKDGYVVPTERNLSFEIKLYTTVSHLLQFNITFDIGEMPTHQLSDESRFGTLDYLRLLESYGLQRCQMHFHISHYYRSTGNHTVNVSVAAESKVVTASLLQQVQVFEPITVIFPMPEWKKFVQAGADVVFAVNSTGSHFGSKCHWNITKSDETILTFVESEWNLKFCFIKTGFYFLSVECFNVISASRYQENVDVQEVITSLDISGSRPKYVLLGDSLTLTAVVRQGSNITLKWTFTPGDAPIVSTLLTASYMYTQPGVFFVTVVAQNNVSSAQASLEVIVQDPVGRFVLSVSDIVTVNHPSEISIITTSGTNFSLEVLFNLTLVFYTANCLPSSSVEFMHVFNTIGQVEVLARASNQVSSYTAQANVSVVEELYSVDIEIVNPPVVGEDVILAASLNGHLGQITNLIYHWTVNNWTYASGSPLCSYRCRELGLHEVGLTVTSVVASMASIQKHMLIKQAEVGPRLVHPSNAATGESVPFTLKKAPNEATDAIINFGDGAQEFLSENGCFSINHSYTTSGIYNVDVTLDGNSISSIVVVQEVLKDLCLDGPAAVALSSSLLVPTTVTWNARIGSGSHYLYRWIYSNGTTNATVLGPSELTLKFSTPSIMTVLLRVENEISHLWAKMTTTVEYPISNISISVSPATVSHGSMLEIAVQPQQDYLIAIDFGDGTSLTASSQQLAPVTGCLDGPLPCSVFAFEHSYPALERYNVSAIVSNTVSTLAQTTEVLVQEPVTGIGVTVTTPSVIRLGDYINATVFVESDQDSDLSFQWTLSCSDQSYTTRGSALSIQATEPGTCHVSVSVFSMFSSSPEVHYAPHPVTVRAPLAEVKVSLPFGIDYAPLLCQADGTSATQTLAFSAQATDEADFSFDFGDGSPLVNVSGEVTLKGFGASAYHQYRQEGVYLIKVVAYNEFYSSAHQVGPFYVEIAPDGLIISMNPSKVQKDDIVHFTASLEKGSYVTYTWDMDDQTTYLIQGPDVTHTFSTVRPHNVSVTAKNRVGNCTFWMIVPVICPIKFVSVRTSGTVFATNTDIEFHAVTADQCATEFIWHFGDGSRVGTSSTSFTKRYTEPNRYNVRVNASNSASHFISEVYLITVQRRIVANSLVAKPSVLVNENVTFVCRINSGTSVSYQWTYGDGSVRAGRHISNHIYNREGEFTVKVYIFNNVSSALLTKQIFVVREHCQPPPVKSMGPPRLQVRRYQNLQLGVTFEAAISCNISQGLFYQWSFISSSGARVPLPPSIDTKKQTISLPSYLLEYGLYTAVAKVQIIGNVVYSNYTVHIEVPPSLPVSVIAGGNHLFISKIPATAVALNGSESYDPDYPEAIMRFNWKCAPSSRPHQSCFSNTIQDPFRSSSDAITFQTDLLDSGYDQFLVTLTVSSGNRTSSEAQVFLSVYSSPTLRLTQLICINCDGNSVNWDQEFSVQAVCADCQGRSNLSYSWNMHLINATESSQREVPFCRMVDSMGSSSSYSKATDALLEVPDQSLTSESTANPISHALTATVSVDSIYSNSASPAERSTGIKYLNKTSKPSDSPGFIVKSTVSVPKTESAATFRTSKPAADGSTVLADATTTTSGILDLPYPVPGFLAEGPSWTRHPRNRRSTIGSSTAVTSGGQPISTTTAKDSFSSRLGSSRDALLPSVISEGEVGSSRPGHRPFYEVASRTSGTMERHLSGASRSAGVSVSGGVASDSDRDGGDSLVDPSIDHLHHVVMLMIDWSKHLLHSEVFKSYTTMGTSSHTVTLRSFALKPTKMYMVEVAIASNEILMGRAQLYFSVNEKPHGMTCQVQPRYGFEIESIFSIFCTSGREDLRYEFSYRVGNASRKTLYKGRDIEYYFNLPAGDPDDRFKVTIFIEVTNRFGSKTLPCPVNVTVRPTFLGNVSSTPAPQEHLYFQSLKNLSVLLLMGNHIEIRNYITLITTVLNRLHTEENKTLHDLQCQTRNTFIASVCSLAVQDQEEINDLLLMLYDLMNTTKQISFQSATLVMGRIKELAKLFMTSSKLTLDKHVMSTLTHVISTAMEVSDSLSEKAASLMSEGIKCSTELLLKYVSLHDEPHFHISTKVMEIQTTLHSSFQNIVHGVDSTRFHLSDAVDKQITDRTGSGSMCYISQIINFRRNPYFSRKTNVQIVGDMVDLSFYNCTSRRKINVRGLRSPIKIDFEVKNHNTTNSNCTSYSLIRDKVNIHHFVALPENKQEALQITVEFSKPHTKAFPIMLLARFAQKPTPSNFNMKKIHWWDGETVQMLIPGTSLKGSCYLALLDADYNRKTKNKYLANVVNYTIHVRWTQCLYWDEIQEWKTDGCYPQQSITARTVSCRCDHLTTFTIAKRTLESSFETSEVSQFLSITFNLVPCIVVMLSLALYVVLAIVCKVSDHHEEKKNGYVLLEDNAPSDQQVYAIFIDTGFRSRSKFTAKVHIVLHGEDGVSETRELHCPDKRLFERNSRHMFIMSLPDSLGPIWKIHLWHNNSGHSPSWYISHVIVKDLITGTSWFFPAECWLAVDEGDGKVERELMSMSNGLCFRELLYCRFTEYLEDFHFWGSVYSRPSHSWFTHTQRLTVCLVLLLGYMCLNVWLIHNRTEEYTAEFGLIDISTASMKTGIITTLIFLPVGLLLSLLFRLRKKQWSKDSGEEQYKAARGSQMCSREDHQSSLMDDDITFESYLTWQNFQQWAHEAWKKKYERDSFTPVISSRQHNERSRRESLCSSDRTSSGFEDCSSHDNKPALQESTNDVRADYSSECSSLSGQPVFHIQKVLPQWCNYLAWGFCVLIAAICAVITGTVGLRFGSTKCILWFHALFFSTVFCFCVLQPFVILVVAAVVAWKNRGCSDFFSETLCDATKYMECEPGHLPKHFVLHSCSHFQDTSTELEKILAARQRARCLRLARPPKPAQLKEAKERMRKKALVQQTLREFLMYSAMLLLLILLTFGKFSSDEYLLNHAVKMEFTRNAKNPFTEITTLDQWWNWSFTSLLEGLYWDTWYNKAAAKAQAGPVGGKCFLIGSPIIRQLRVSENASCVVPSQFLTLIRDCRPPYSVAVQALQAVGNVSNQEEGSYYQCGQTQCYEGRGSVVSLGRSRNEAFSRLLNLRKNRWIDRSTRAVIVEFALYNPPTNLFTSVSLLAEIPLFGGVIPSSNVKSVSIYRISTVLDYFIMVSEMAYLGLVLVHCYFQLTTIIQRGLLNYWQEPWNWVEVFIIVLSLCYYAYFVYRLILAVDIIDRLQRGFFRVFVDLSLISSWDQCARSLHGAIVFLMLMKGIRLLRIHKVTAPCVSLLRLSFSSVVLTLVTGIVFMAAYSTLGYLLFMSKSYTFSSIARACKTVLLYFLGVSEMKTFSTFYKLNQVSVACYYGTFFIIMTVLWTGMLKGVLTSFTKEAKKSVRSKHVVALREVTAHTWEKVLSFVGRQRQKSAESVSVHSSNFYLDEFENLIDELLFRLNAFSNSLHHSLPAKSYHYPEMEEDNPSASCSVYSCRQESANPQAEEGHKRPVVGEEVSEDEEELLQNDPEKSDVFSARESSTDSGFATQKALRSCLEFEMGEHLPLQRESQRTSFSATAEYGFSLSRCSNCPSDQKTTLFQSTEELLTAEVFTEAPGLNSSTICTQVDKSPSQESESHAQMCLADALSTVTTGPDSTETPSSQSQRLTNQLRCASAGVSAKSRKPLKRSPTTVIEALDRRNAVPCTAAHTGADAVGSCGADKGPECQHFQCPPLLASIKPFNRAKENLSEIESDQKEDGEQVASGKMDSVVKKISNTKKTTKIINVTAPDERDNDCNGQDLRGFIRQCW</sequence>
<dbReference type="InterPro" id="IPR036392">
    <property type="entry name" value="PLAT/LH2_dom_sf"/>
</dbReference>
<feature type="domain" description="PKD" evidence="24">
    <location>
        <begin position="1317"/>
        <end position="1387"/>
    </location>
</feature>
<dbReference type="CDD" id="cd01752">
    <property type="entry name" value="PLAT_polycystin"/>
    <property type="match status" value="1"/>
</dbReference>
<evidence type="ECO:0000256" key="10">
    <source>
        <dbReference type="ARBA" id="ARBA00022989"/>
    </source>
</evidence>
<feature type="chain" id="PRO_5043865966" description="Polycystin-1-like protein 1" evidence="23">
    <location>
        <begin position="26"/>
        <end position="4157"/>
    </location>
</feature>
<dbReference type="GO" id="GO:0005262">
    <property type="term" value="F:calcium channel activity"/>
    <property type="evidence" value="ECO:0007669"/>
    <property type="project" value="UniProtKB-KW"/>
</dbReference>
<evidence type="ECO:0000259" key="26">
    <source>
        <dbReference type="PROSITE" id="PS50221"/>
    </source>
</evidence>
<evidence type="ECO:0000256" key="1">
    <source>
        <dbReference type="ARBA" id="ARBA00004272"/>
    </source>
</evidence>
<dbReference type="InterPro" id="IPR001024">
    <property type="entry name" value="PLAT/LH2_dom"/>
</dbReference>
<gene>
    <name evidence="28" type="ORF">NDU88_003963</name>
</gene>
<dbReference type="InterPro" id="IPR042060">
    <property type="entry name" value="PLAT_polycystin1"/>
</dbReference>
<evidence type="ECO:0000256" key="11">
    <source>
        <dbReference type="ARBA" id="ARBA00023065"/>
    </source>
</evidence>
<evidence type="ECO:0000259" key="25">
    <source>
        <dbReference type="PROSITE" id="PS50095"/>
    </source>
</evidence>
<dbReference type="InterPro" id="IPR013122">
    <property type="entry name" value="PKD1_2_channel"/>
</dbReference>
<keyword evidence="7 22" id="KW-0812">Transmembrane</keyword>
<dbReference type="Pfam" id="PF08016">
    <property type="entry name" value="PKD_channel"/>
    <property type="match status" value="1"/>
</dbReference>
<feature type="transmembrane region" description="Helical" evidence="22">
    <location>
        <begin position="3680"/>
        <end position="3698"/>
    </location>
</feature>
<evidence type="ECO:0000259" key="24">
    <source>
        <dbReference type="PROSITE" id="PS50093"/>
    </source>
</evidence>
<feature type="region of interest" description="Disordered" evidence="21">
    <location>
        <begin position="3069"/>
        <end position="3107"/>
    </location>
</feature>
<dbReference type="InterPro" id="IPR014010">
    <property type="entry name" value="REJ_dom"/>
</dbReference>
<dbReference type="InterPro" id="IPR057244">
    <property type="entry name" value="GAIN_B"/>
</dbReference>
<feature type="domain" description="REJ" evidence="27">
    <location>
        <begin position="1568"/>
        <end position="2373"/>
    </location>
</feature>
<keyword evidence="14" id="KW-1015">Disulfide bond</keyword>
<feature type="transmembrane region" description="Helical" evidence="22">
    <location>
        <begin position="3522"/>
        <end position="3544"/>
    </location>
</feature>
<feature type="signal peptide" evidence="23">
    <location>
        <begin position="1"/>
        <end position="25"/>
    </location>
</feature>